<reference evidence="7 8" key="1">
    <citation type="submission" date="2019-08" db="EMBL/GenBank/DDBJ databases">
        <title>Genomic characterization of a novel candidate phylum (ARYD3) from a high temperature, high salinity tertiary oil reservoir in north central Oklahoma, USA.</title>
        <authorList>
            <person name="Youssef N.H."/>
            <person name="Yadav A."/>
            <person name="Elshahed M.S."/>
        </authorList>
    </citation>
    <scope>NUCLEOTIDE SEQUENCE [LARGE SCALE GENOMIC DNA]</scope>
    <source>
        <strain evidence="7">ARYD1</strain>
    </source>
</reference>
<evidence type="ECO:0000256" key="5">
    <source>
        <dbReference type="ARBA" id="ARBA00023014"/>
    </source>
</evidence>
<dbReference type="GO" id="GO:0051539">
    <property type="term" value="F:4 iron, 4 sulfur cluster binding"/>
    <property type="evidence" value="ECO:0007669"/>
    <property type="project" value="UniProtKB-KW"/>
</dbReference>
<keyword evidence="5" id="KW-0411">Iron-sulfur</keyword>
<dbReference type="PANTHER" id="PTHR43578:SF3">
    <property type="entry name" value="NADH-QUINONE OXIDOREDUCTASE SUBUNIT F"/>
    <property type="match status" value="1"/>
</dbReference>
<dbReference type="InterPro" id="IPR037225">
    <property type="entry name" value="Nuo51_FMN-bd_sf"/>
</dbReference>
<dbReference type="InterPro" id="IPR001949">
    <property type="entry name" value="NADH-UbQ_OxRdtase_51kDa_CS"/>
</dbReference>
<keyword evidence="3" id="KW-0479">Metal-binding</keyword>
<protein>
    <recommendedName>
        <fullName evidence="6">NADH-ubiquinone oxidoreductase 51kDa subunit iron-sulphur binding domain-containing protein</fullName>
    </recommendedName>
</protein>
<comment type="caution">
    <text evidence="7">The sequence shown here is derived from an EMBL/GenBank/DDBJ whole genome shotgun (WGS) entry which is preliminary data.</text>
</comment>
<dbReference type="SUPFAM" id="SSF140490">
    <property type="entry name" value="Nqo1C-terminal domain-like"/>
    <property type="match status" value="1"/>
</dbReference>
<gene>
    <name evidence="7" type="ORF">FXF49_06755</name>
</gene>
<evidence type="ECO:0000313" key="7">
    <source>
        <dbReference type="EMBL" id="TYB33349.1"/>
    </source>
</evidence>
<dbReference type="InterPro" id="IPR011538">
    <property type="entry name" value="Nuo51_FMN-bd"/>
</dbReference>
<dbReference type="InterPro" id="IPR019575">
    <property type="entry name" value="Nuop51_4Fe4S-bd"/>
</dbReference>
<dbReference type="SUPFAM" id="SSF142984">
    <property type="entry name" value="Nqo1 middle domain-like"/>
    <property type="match status" value="1"/>
</dbReference>
<sequence>MPVIDRYKKTFDFLKNPQRYESFCAELKTINAKNQCVTKGELNQLSVKYGLPKSAAFSIASFYGLIKIVEDAKVDDTVLRCCAPACNDNDENFSVSECAHCLGLCDNAPAAIINGKQVTITESGTKEIDKAKILNNKNEKTFLFSPEQCAYYFGRLWDLLLENPDEIISKVSEANLTGRGGAGFPMDKKLETVRNKDGEKIVICNADESEPFVFKDRAIIENNPYSVLSGLILAAHCVGSSEIVIYIRGEYTWQKQILTDTINLFKKEMDEKKLKSFDFRVISGAGAYVCGEETALINSAEGKRGNPEGKPPYPAEAGYRGRPTLLSNVETFAWIFEILDKGIVHAGKRVFSLSGDVKNSGIFESDLNISVNDILKKYGGVSGKKQGFALCGGASGFFIHPENYNLSLSELYQSEAGITSLYFSDDTNTLKDVMLYILRFFADESCGQCIPCFAGYKRIYDMLNDSSRVEQEALAIAESMSASTLCGLGKSVLTPLKSYFKLKKRNSCG</sequence>
<keyword evidence="2" id="KW-0004">4Fe-4S</keyword>
<dbReference type="SUPFAM" id="SSF52833">
    <property type="entry name" value="Thioredoxin-like"/>
    <property type="match status" value="1"/>
</dbReference>
<evidence type="ECO:0000313" key="8">
    <source>
        <dbReference type="Proteomes" id="UP000323337"/>
    </source>
</evidence>
<evidence type="ECO:0000256" key="3">
    <source>
        <dbReference type="ARBA" id="ARBA00022723"/>
    </source>
</evidence>
<dbReference type="Pfam" id="PF10589">
    <property type="entry name" value="NADH_4Fe-4S"/>
    <property type="match status" value="1"/>
</dbReference>
<dbReference type="Gene3D" id="3.40.30.10">
    <property type="entry name" value="Glutaredoxin"/>
    <property type="match status" value="1"/>
</dbReference>
<dbReference type="EMBL" id="VSIV01000162">
    <property type="protein sequence ID" value="TYB33349.1"/>
    <property type="molecule type" value="Genomic_DNA"/>
</dbReference>
<evidence type="ECO:0000256" key="1">
    <source>
        <dbReference type="ARBA" id="ARBA00007523"/>
    </source>
</evidence>
<evidence type="ECO:0000259" key="6">
    <source>
        <dbReference type="SMART" id="SM00928"/>
    </source>
</evidence>
<dbReference type="PANTHER" id="PTHR43578">
    <property type="entry name" value="NADH-QUINONE OXIDOREDUCTASE SUBUNIT F"/>
    <property type="match status" value="1"/>
</dbReference>
<evidence type="ECO:0000256" key="2">
    <source>
        <dbReference type="ARBA" id="ARBA00022485"/>
    </source>
</evidence>
<evidence type="ECO:0000256" key="4">
    <source>
        <dbReference type="ARBA" id="ARBA00023004"/>
    </source>
</evidence>
<dbReference type="GO" id="GO:0046872">
    <property type="term" value="F:metal ion binding"/>
    <property type="evidence" value="ECO:0007669"/>
    <property type="project" value="UniProtKB-KW"/>
</dbReference>
<dbReference type="AlphaFoldDB" id="A0A5D0MR77"/>
<dbReference type="Proteomes" id="UP000323337">
    <property type="component" value="Unassembled WGS sequence"/>
</dbReference>
<dbReference type="GO" id="GO:0010181">
    <property type="term" value="F:FMN binding"/>
    <property type="evidence" value="ECO:0007669"/>
    <property type="project" value="InterPro"/>
</dbReference>
<name>A0A5D0MR77_FLESI</name>
<accession>A0A5D0MR77</accession>
<dbReference type="Gene3D" id="3.10.20.600">
    <property type="match status" value="1"/>
</dbReference>
<proteinExistence type="inferred from homology"/>
<dbReference type="SMART" id="SM00928">
    <property type="entry name" value="NADH_4Fe-4S"/>
    <property type="match status" value="1"/>
</dbReference>
<dbReference type="GO" id="GO:0008137">
    <property type="term" value="F:NADH dehydrogenase (ubiquinone) activity"/>
    <property type="evidence" value="ECO:0007669"/>
    <property type="project" value="InterPro"/>
</dbReference>
<dbReference type="Gene3D" id="3.40.50.11540">
    <property type="entry name" value="NADH-ubiquinone oxidoreductase 51kDa subunit"/>
    <property type="match status" value="1"/>
</dbReference>
<dbReference type="RefSeq" id="WP_303701144.1">
    <property type="nucleotide sequence ID" value="NZ_VSIV01000162.1"/>
</dbReference>
<comment type="similarity">
    <text evidence="1">Belongs to the complex I 51 kDa subunit family.</text>
</comment>
<organism evidence="7 8">
    <name type="scientific">Flexistipes sinusarabici</name>
    <dbReference type="NCBI Taxonomy" id="2352"/>
    <lineage>
        <taxon>Bacteria</taxon>
        <taxon>Pseudomonadati</taxon>
        <taxon>Deferribacterota</taxon>
        <taxon>Deferribacteres</taxon>
        <taxon>Deferribacterales</taxon>
        <taxon>Flexistipitaceae</taxon>
        <taxon>Flexistipes</taxon>
    </lineage>
</organism>
<dbReference type="Pfam" id="PF01512">
    <property type="entry name" value="Complex1_51K"/>
    <property type="match status" value="1"/>
</dbReference>
<dbReference type="InterPro" id="IPR037207">
    <property type="entry name" value="Nuop51_4Fe4S-bd_sf"/>
</dbReference>
<dbReference type="Gene3D" id="1.20.1440.230">
    <property type="entry name" value="NADH-ubiquinone oxidoreductase 51kDa subunit, iron-sulphur binding domain"/>
    <property type="match status" value="1"/>
</dbReference>
<dbReference type="InterPro" id="IPR036249">
    <property type="entry name" value="Thioredoxin-like_sf"/>
</dbReference>
<feature type="domain" description="NADH-ubiquinone oxidoreductase 51kDa subunit iron-sulphur binding" evidence="6">
    <location>
        <begin position="431"/>
        <end position="476"/>
    </location>
</feature>
<keyword evidence="4" id="KW-0408">Iron</keyword>
<dbReference type="SUPFAM" id="SSF142019">
    <property type="entry name" value="Nqo1 FMN-binding domain-like"/>
    <property type="match status" value="1"/>
</dbReference>
<dbReference type="PROSITE" id="PS00644">
    <property type="entry name" value="COMPLEX1_51K_1"/>
    <property type="match status" value="1"/>
</dbReference>